<dbReference type="InterPro" id="IPR000241">
    <property type="entry name" value="RlmKL-like_Mtase"/>
</dbReference>
<keyword evidence="2" id="KW-0489">Methyltransferase</keyword>
<dbReference type="GO" id="GO:0016423">
    <property type="term" value="F:tRNA (guanine) methyltransferase activity"/>
    <property type="evidence" value="ECO:0007669"/>
    <property type="project" value="TreeGrafter"/>
</dbReference>
<feature type="compositionally biased region" description="Polar residues" evidence="5">
    <location>
        <begin position="639"/>
        <end position="651"/>
    </location>
</feature>
<proteinExistence type="predicted"/>
<gene>
    <name evidence="7" type="ORF">V1264_020981</name>
</gene>
<dbReference type="SUPFAM" id="SSF143437">
    <property type="entry name" value="THUMP domain-like"/>
    <property type="match status" value="1"/>
</dbReference>
<evidence type="ECO:0000256" key="3">
    <source>
        <dbReference type="ARBA" id="ARBA00022694"/>
    </source>
</evidence>
<evidence type="ECO:0000256" key="1">
    <source>
        <dbReference type="ARBA" id="ARBA00004496"/>
    </source>
</evidence>
<comment type="subcellular location">
    <subcellularLocation>
        <location evidence="1">Cytoplasm</location>
    </subcellularLocation>
</comment>
<evidence type="ECO:0000259" key="6">
    <source>
        <dbReference type="PROSITE" id="PS51165"/>
    </source>
</evidence>
<dbReference type="Proteomes" id="UP001374579">
    <property type="component" value="Unassembled WGS sequence"/>
</dbReference>
<dbReference type="Pfam" id="PF01170">
    <property type="entry name" value="UPF0020"/>
    <property type="match status" value="1"/>
</dbReference>
<dbReference type="InterPro" id="IPR029063">
    <property type="entry name" value="SAM-dependent_MTases_sf"/>
</dbReference>
<feature type="compositionally biased region" description="Polar residues" evidence="5">
    <location>
        <begin position="201"/>
        <end position="218"/>
    </location>
</feature>
<dbReference type="PANTHER" id="PTHR14911:SF13">
    <property type="entry name" value="TRNA (GUANINE(6)-N2)-METHYLTRANSFERASE THUMP3"/>
    <property type="match status" value="1"/>
</dbReference>
<keyword evidence="3" id="KW-0819">tRNA processing</keyword>
<feature type="region of interest" description="Disordered" evidence="5">
    <location>
        <begin position="733"/>
        <end position="780"/>
    </location>
</feature>
<dbReference type="GO" id="GO:0043527">
    <property type="term" value="C:tRNA methyltransferase complex"/>
    <property type="evidence" value="ECO:0007669"/>
    <property type="project" value="UniProtKB-ARBA"/>
</dbReference>
<dbReference type="PANTHER" id="PTHR14911">
    <property type="entry name" value="THUMP DOMAIN-CONTAINING"/>
    <property type="match status" value="1"/>
</dbReference>
<feature type="compositionally biased region" description="Low complexity" evidence="5">
    <location>
        <begin position="275"/>
        <end position="294"/>
    </location>
</feature>
<keyword evidence="4" id="KW-0694">RNA-binding</keyword>
<feature type="compositionally biased region" description="Low complexity" evidence="5">
    <location>
        <begin position="748"/>
        <end position="759"/>
    </location>
</feature>
<evidence type="ECO:0000256" key="4">
    <source>
        <dbReference type="PROSITE-ProRule" id="PRU00529"/>
    </source>
</evidence>
<dbReference type="GO" id="GO:0030488">
    <property type="term" value="P:tRNA methylation"/>
    <property type="evidence" value="ECO:0007669"/>
    <property type="project" value="TreeGrafter"/>
</dbReference>
<feature type="region of interest" description="Disordered" evidence="5">
    <location>
        <begin position="830"/>
        <end position="992"/>
    </location>
</feature>
<evidence type="ECO:0000256" key="2">
    <source>
        <dbReference type="ARBA" id="ARBA00022603"/>
    </source>
</evidence>
<feature type="compositionally biased region" description="Basic and acidic residues" evidence="5">
    <location>
        <begin position="830"/>
        <end position="865"/>
    </location>
</feature>
<dbReference type="SUPFAM" id="SSF53335">
    <property type="entry name" value="S-adenosyl-L-methionine-dependent methyltransferases"/>
    <property type="match status" value="1"/>
</dbReference>
<feature type="compositionally biased region" description="Gly residues" evidence="5">
    <location>
        <begin position="912"/>
        <end position="922"/>
    </location>
</feature>
<organism evidence="7 8">
    <name type="scientific">Littorina saxatilis</name>
    <dbReference type="NCBI Taxonomy" id="31220"/>
    <lineage>
        <taxon>Eukaryota</taxon>
        <taxon>Metazoa</taxon>
        <taxon>Spiralia</taxon>
        <taxon>Lophotrochozoa</taxon>
        <taxon>Mollusca</taxon>
        <taxon>Gastropoda</taxon>
        <taxon>Caenogastropoda</taxon>
        <taxon>Littorinimorpha</taxon>
        <taxon>Littorinoidea</taxon>
        <taxon>Littorinidae</taxon>
        <taxon>Littorina</taxon>
    </lineage>
</organism>
<dbReference type="InterPro" id="IPR004114">
    <property type="entry name" value="THUMP_dom"/>
</dbReference>
<reference evidence="7 8" key="1">
    <citation type="submission" date="2024-02" db="EMBL/GenBank/DDBJ databases">
        <title>Chromosome-scale genome assembly of the rough periwinkle Littorina saxatilis.</title>
        <authorList>
            <person name="De Jode A."/>
            <person name="Faria R."/>
            <person name="Formenti G."/>
            <person name="Sims Y."/>
            <person name="Smith T.P."/>
            <person name="Tracey A."/>
            <person name="Wood J.M.D."/>
            <person name="Zagrodzka Z.B."/>
            <person name="Johannesson K."/>
            <person name="Butlin R.K."/>
            <person name="Leder E.H."/>
        </authorList>
    </citation>
    <scope>NUCLEOTIDE SEQUENCE [LARGE SCALE GENOMIC DNA]</scope>
    <source>
        <strain evidence="7">Snail1</strain>
        <tissue evidence="7">Muscle</tissue>
    </source>
</reference>
<sequence>MASNEETCEKPANVCTIEATVPTGFESVAAEEAKEQFHTECRSARGKITFQTPVERVTDILNLGGIDHCRTQVLHKEYFGFTADGDECLSRLQLLVRECNWTEGLNIWSKFYSFAHPVSPQPERVFTDEELIDICYSIHMPGRKQHNEEKKKNNRKDRRKGKKGRGAREQKRGEKNGTLEDAKDGEVEGAAAVNIDGGDTQGQAPTVTSADISENSGPAEQLLEDSMKDGGDSIDVHEADVNDVSPSKYPASSDQEECLQAAGDSAHTLTKDSDLQSPLSSPDKLAVQSPSESESPSKEPGESSVDPKVTGAEAASLSSPEAQKAGAHDRKPKDPTKPAFRVTCKRIGEDHSFDSMSAAATFGSVVQKYFGWNVDMVNFDIEVVLNIDNQDVSVGLALTPESLHKRNLVAFGVTTLRPTICHNMLRMVKVLPGHVVCDPLCGTGSISIQGALRFPAFQVCGDNHRVAMEKCLANKDALNKKRAANGSGGLMMDPMRWDACNLPLRDGVVDVFVSDLPFGKRVGRRTDNRALYMSVLDEMARCGKLAGRASLLTGDINNMMKAIQAQRYWTRRRVYSCNIGGIAAAVFLLFRNPVPYLRRQQISTSQRAAQPDQSQPPPPASDQDGTGPSSPKQDKRDPSNPNLDGASSSQGGCVESFSAEDEVCGSSVDKAIFPVKQAGCTQFSGGADLLTLRADHGGRKRSSDSEERGADATDNIADGAIYKTASKQEKGLATDVSNSVQQTQTEGSSVVQQTQTESSLVRDSGVPPAAGKGAHSDKQAVCKAAEGDGWMESNAEKSVAADSAYRDTLNHHHHYHHHHHHTYHHYYHDCSNKQGQADHHGNQGGRDGRQGDRDGHHGGRRDCNNHNRGGYQGNRDGYQGNREGRASYGHRQSGGRDSNYGNRGGQFCNRGGQFGNRDGGQFGNRDGHHGNTNREGQGRVMFSDKGNAATQARQWRRSKETEEKENAEHFSAEENAENRSDEGEKTKLSPKVPLVSDSRAALAEASSVLNGSMDVAVAGADGH</sequence>
<feature type="compositionally biased region" description="Basic residues" evidence="5">
    <location>
        <begin position="152"/>
        <end position="165"/>
    </location>
</feature>
<comment type="caution">
    <text evidence="7">The sequence shown here is derived from an EMBL/GenBank/DDBJ whole genome shotgun (WGS) entry which is preliminary data.</text>
</comment>
<feature type="domain" description="THUMP" evidence="6">
    <location>
        <begin position="279"/>
        <end position="398"/>
    </location>
</feature>
<dbReference type="Gene3D" id="3.30.2130.30">
    <property type="match status" value="1"/>
</dbReference>
<feature type="region of interest" description="Disordered" evidence="5">
    <location>
        <begin position="142"/>
        <end position="339"/>
    </location>
</feature>
<feature type="compositionally biased region" description="Polar residues" evidence="5">
    <location>
        <begin position="735"/>
        <end position="747"/>
    </location>
</feature>
<dbReference type="GO" id="GO:0003723">
    <property type="term" value="F:RNA binding"/>
    <property type="evidence" value="ECO:0007669"/>
    <property type="project" value="UniProtKB-UniRule"/>
</dbReference>
<accession>A0AAN9BCR0</accession>
<dbReference type="AlphaFoldDB" id="A0AAN9BCR0"/>
<evidence type="ECO:0000313" key="8">
    <source>
        <dbReference type="Proteomes" id="UP001374579"/>
    </source>
</evidence>
<dbReference type="GO" id="GO:0005737">
    <property type="term" value="C:cytoplasm"/>
    <property type="evidence" value="ECO:0007669"/>
    <property type="project" value="UniProtKB-SubCell"/>
</dbReference>
<keyword evidence="2" id="KW-0808">Transferase</keyword>
<dbReference type="FunFam" id="3.40.50.150:FF:000073">
    <property type="entry name" value="THUMP domain containing 3"/>
    <property type="match status" value="1"/>
</dbReference>
<dbReference type="SMART" id="SM00981">
    <property type="entry name" value="THUMP"/>
    <property type="match status" value="1"/>
</dbReference>
<evidence type="ECO:0000313" key="7">
    <source>
        <dbReference type="EMBL" id="KAK7102808.1"/>
    </source>
</evidence>
<dbReference type="Gene3D" id="3.40.50.150">
    <property type="entry name" value="Vaccinia Virus protein VP39"/>
    <property type="match status" value="1"/>
</dbReference>
<feature type="compositionally biased region" description="Basic and acidic residues" evidence="5">
    <location>
        <begin position="166"/>
        <end position="186"/>
    </location>
</feature>
<feature type="compositionally biased region" description="Basic and acidic residues" evidence="5">
    <location>
        <begin position="225"/>
        <end position="240"/>
    </location>
</feature>
<protein>
    <recommendedName>
        <fullName evidence="6">THUMP domain-containing protein</fullName>
    </recommendedName>
</protein>
<feature type="region of interest" description="Disordered" evidence="5">
    <location>
        <begin position="601"/>
        <end position="653"/>
    </location>
</feature>
<feature type="compositionally biased region" description="Basic and acidic residues" evidence="5">
    <location>
        <begin position="326"/>
        <end position="336"/>
    </location>
</feature>
<name>A0AAN9BCR0_9CAEN</name>
<dbReference type="EMBL" id="JBAMIC010000010">
    <property type="protein sequence ID" value="KAK7102808.1"/>
    <property type="molecule type" value="Genomic_DNA"/>
</dbReference>
<dbReference type="CDD" id="cd11715">
    <property type="entry name" value="THUMP_AdoMetMT"/>
    <property type="match status" value="1"/>
</dbReference>
<feature type="compositionally biased region" description="Basic and acidic residues" evidence="5">
    <location>
        <begin position="957"/>
        <end position="987"/>
    </location>
</feature>
<keyword evidence="8" id="KW-1185">Reference proteome</keyword>
<dbReference type="PROSITE" id="PS51165">
    <property type="entry name" value="THUMP"/>
    <property type="match status" value="1"/>
</dbReference>
<evidence type="ECO:0000256" key="5">
    <source>
        <dbReference type="SAM" id="MobiDB-lite"/>
    </source>
</evidence>